<sequence length="119" mass="13385">MKRILFCLLMIAASAHALRADEARVLDGEASKTGMGWRISATVQHADTGWENYADAWRAEDVSGKVLGTRELLHPHVQEQPFTRSLSSVMVPDGTRELILRARCHEHGWSEQSFTLTLR</sequence>
<comment type="caution">
    <text evidence="2">The sequence shown here is derived from an EMBL/GenBank/DDBJ whole genome shotgun (WGS) entry which is preliminary data.</text>
</comment>
<name>A0ABW3ZD24_9RHOB</name>
<evidence type="ECO:0000313" key="3">
    <source>
        <dbReference type="Proteomes" id="UP001597135"/>
    </source>
</evidence>
<feature type="chain" id="PRO_5046400840" evidence="1">
    <location>
        <begin position="18"/>
        <end position="119"/>
    </location>
</feature>
<evidence type="ECO:0000256" key="1">
    <source>
        <dbReference type="SAM" id="SignalP"/>
    </source>
</evidence>
<gene>
    <name evidence="2" type="ORF">ACFQ4E_00945</name>
</gene>
<feature type="signal peptide" evidence="1">
    <location>
        <begin position="1"/>
        <end position="17"/>
    </location>
</feature>
<accession>A0ABW3ZD24</accession>
<evidence type="ECO:0000313" key="2">
    <source>
        <dbReference type="EMBL" id="MFD1340981.1"/>
    </source>
</evidence>
<organism evidence="2 3">
    <name type="scientific">Litorisediminicola beolgyonensis</name>
    <dbReference type="NCBI Taxonomy" id="1173614"/>
    <lineage>
        <taxon>Bacteria</taxon>
        <taxon>Pseudomonadati</taxon>
        <taxon>Pseudomonadota</taxon>
        <taxon>Alphaproteobacteria</taxon>
        <taxon>Rhodobacterales</taxon>
        <taxon>Paracoccaceae</taxon>
        <taxon>Litorisediminicola</taxon>
    </lineage>
</organism>
<keyword evidence="1" id="KW-0732">Signal</keyword>
<dbReference type="EMBL" id="JBHTMU010000001">
    <property type="protein sequence ID" value="MFD1340981.1"/>
    <property type="molecule type" value="Genomic_DNA"/>
</dbReference>
<keyword evidence="3" id="KW-1185">Reference proteome</keyword>
<protein>
    <submittedName>
        <fullName evidence="2">Uncharacterized protein</fullName>
    </submittedName>
</protein>
<dbReference type="Proteomes" id="UP001597135">
    <property type="component" value="Unassembled WGS sequence"/>
</dbReference>
<reference evidence="3" key="1">
    <citation type="journal article" date="2019" name="Int. J. Syst. Evol. Microbiol.">
        <title>The Global Catalogue of Microorganisms (GCM) 10K type strain sequencing project: providing services to taxonomists for standard genome sequencing and annotation.</title>
        <authorList>
            <consortium name="The Broad Institute Genomics Platform"/>
            <consortium name="The Broad Institute Genome Sequencing Center for Infectious Disease"/>
            <person name="Wu L."/>
            <person name="Ma J."/>
        </authorList>
    </citation>
    <scope>NUCLEOTIDE SEQUENCE [LARGE SCALE GENOMIC DNA]</scope>
    <source>
        <strain evidence="3">CCUG 62953</strain>
    </source>
</reference>
<dbReference type="RefSeq" id="WP_386801038.1">
    <property type="nucleotide sequence ID" value="NZ_JBHTMU010000001.1"/>
</dbReference>
<proteinExistence type="predicted"/>